<dbReference type="AlphaFoldDB" id="A0A6C0DZI2"/>
<protein>
    <submittedName>
        <fullName evidence="1">Uncharacterized protein</fullName>
    </submittedName>
</protein>
<proteinExistence type="predicted"/>
<evidence type="ECO:0000313" key="1">
    <source>
        <dbReference type="EMBL" id="QHT21761.1"/>
    </source>
</evidence>
<reference evidence="1" key="1">
    <citation type="journal article" date="2020" name="Nature">
        <title>Giant virus diversity and host interactions through global metagenomics.</title>
        <authorList>
            <person name="Schulz F."/>
            <person name="Roux S."/>
            <person name="Paez-Espino D."/>
            <person name="Jungbluth S."/>
            <person name="Walsh D.A."/>
            <person name="Denef V.J."/>
            <person name="McMahon K.D."/>
            <person name="Konstantinidis K.T."/>
            <person name="Eloe-Fadrosh E.A."/>
            <person name="Kyrpides N.C."/>
            <person name="Woyke T."/>
        </authorList>
    </citation>
    <scope>NUCLEOTIDE SEQUENCE</scope>
    <source>
        <strain evidence="1">GVMAG-M-3300023179-103</strain>
    </source>
</reference>
<organism evidence="1">
    <name type="scientific">viral metagenome</name>
    <dbReference type="NCBI Taxonomy" id="1070528"/>
    <lineage>
        <taxon>unclassified sequences</taxon>
        <taxon>metagenomes</taxon>
        <taxon>organismal metagenomes</taxon>
    </lineage>
</organism>
<name>A0A6C0DZI2_9ZZZZ</name>
<sequence>MDYVCAILKVINLGLSWRQSTEIKGINIS</sequence>
<accession>A0A6C0DZI2</accession>
<dbReference type="EMBL" id="MN739696">
    <property type="protein sequence ID" value="QHT21761.1"/>
    <property type="molecule type" value="Genomic_DNA"/>
</dbReference>